<dbReference type="InterPro" id="IPR029062">
    <property type="entry name" value="Class_I_gatase-like"/>
</dbReference>
<accession>A0ABM8HFP3</accession>
<evidence type="ECO:0000313" key="1">
    <source>
        <dbReference type="EMBL" id="BDZ59834.1"/>
    </source>
</evidence>
<dbReference type="RefSeq" id="WP_289231694.1">
    <property type="nucleotide sequence ID" value="NZ_AP027735.1"/>
</dbReference>
<dbReference type="EMBL" id="AP027735">
    <property type="protein sequence ID" value="BDZ59834.1"/>
    <property type="molecule type" value="Genomic_DNA"/>
</dbReference>
<evidence type="ECO:0008006" key="2">
    <source>
        <dbReference type="Google" id="ProtNLM"/>
    </source>
</evidence>
<sequence length="75" mass="8109">MAQLAKDPAAKDFLNDAFNHYKFIGLGPDATPLVEAVGLADKLDDTTPTISSAKDAKDFATECAQLRAWERPVSE</sequence>
<dbReference type="Gene3D" id="3.40.50.880">
    <property type="match status" value="1"/>
</dbReference>
<protein>
    <recommendedName>
        <fullName evidence="2">Catalase</fullName>
    </recommendedName>
</protein>
<gene>
    <name evidence="1" type="ORF">GCM10025872_34910</name>
</gene>
<name>A0ABM8HFP3_9MICO</name>
<reference evidence="1" key="1">
    <citation type="journal article" date="2014" name="Int. J. Syst. Evol. Microbiol.">
        <title>Complete genome of a new Firmicutes species belonging to the dominant human colonic microbiota ('Ruminococcus bicirculans') reveals two chromosomes and a selective capacity to utilize plant glucans.</title>
        <authorList>
            <consortium name="NISC Comparative Sequencing Program"/>
            <person name="Wegmann U."/>
            <person name="Louis P."/>
            <person name="Goesmann A."/>
            <person name="Henrissat B."/>
            <person name="Duncan S.H."/>
            <person name="Flint H.J."/>
        </authorList>
    </citation>
    <scope>NUCLEOTIDE SEQUENCE</scope>
    <source>
        <strain evidence="1">NBRC 110608</strain>
    </source>
</reference>
<proteinExistence type="predicted"/>
<organism evidence="1">
    <name type="scientific">Barrientosiimonas endolithica</name>
    <dbReference type="NCBI Taxonomy" id="1535208"/>
    <lineage>
        <taxon>Bacteria</taxon>
        <taxon>Bacillati</taxon>
        <taxon>Actinomycetota</taxon>
        <taxon>Actinomycetes</taxon>
        <taxon>Micrococcales</taxon>
        <taxon>Dermacoccaceae</taxon>
        <taxon>Barrientosiimonas</taxon>
    </lineage>
</organism>
<reference evidence="1" key="2">
    <citation type="submission" date="2023-02" db="EMBL/GenBank/DDBJ databases">
        <authorList>
            <person name="Sun Q."/>
            <person name="Mori K."/>
        </authorList>
    </citation>
    <scope>NUCLEOTIDE SEQUENCE</scope>
    <source>
        <strain evidence="1">NBRC 110608</strain>
    </source>
</reference>